<protein>
    <submittedName>
        <fullName evidence="2">Uncharacterized protein</fullName>
    </submittedName>
</protein>
<organism evidence="2">
    <name type="scientific">Setaria italica</name>
    <name type="common">Foxtail millet</name>
    <name type="synonym">Panicum italicum</name>
    <dbReference type="NCBI Taxonomy" id="4555"/>
    <lineage>
        <taxon>Eukaryota</taxon>
        <taxon>Viridiplantae</taxon>
        <taxon>Streptophyta</taxon>
        <taxon>Embryophyta</taxon>
        <taxon>Tracheophyta</taxon>
        <taxon>Spermatophyta</taxon>
        <taxon>Magnoliopsida</taxon>
        <taxon>Liliopsida</taxon>
        <taxon>Poales</taxon>
        <taxon>Poaceae</taxon>
        <taxon>PACMAD clade</taxon>
        <taxon>Panicoideae</taxon>
        <taxon>Panicodae</taxon>
        <taxon>Paniceae</taxon>
        <taxon>Cenchrinae</taxon>
        <taxon>Setaria</taxon>
    </lineage>
</organism>
<proteinExistence type="predicted"/>
<feature type="region of interest" description="Disordered" evidence="1">
    <location>
        <begin position="1"/>
        <end position="35"/>
    </location>
</feature>
<dbReference type="AlphaFoldDB" id="A0A368SU85"/>
<reference evidence="2" key="2">
    <citation type="submission" date="2015-07" db="EMBL/GenBank/DDBJ databases">
        <authorList>
            <person name="Noorani M."/>
        </authorList>
    </citation>
    <scope>NUCLEOTIDE SEQUENCE</scope>
    <source>
        <strain evidence="2">Yugu1</strain>
    </source>
</reference>
<gene>
    <name evidence="2" type="ORF">SETIT_9G493700v2</name>
</gene>
<dbReference type="PANTHER" id="PTHR33085:SF80">
    <property type="entry name" value="F-BOX ASSOCIATED DOMAIN-CONTAINING PROTEIN"/>
    <property type="match status" value="1"/>
</dbReference>
<dbReference type="PANTHER" id="PTHR33085">
    <property type="entry name" value="OS12G0113100 PROTEIN-RELATED"/>
    <property type="match status" value="1"/>
</dbReference>
<dbReference type="OrthoDB" id="590041at2759"/>
<dbReference type="EMBL" id="CM003536">
    <property type="protein sequence ID" value="RCV45944.1"/>
    <property type="molecule type" value="Genomic_DNA"/>
</dbReference>
<feature type="compositionally biased region" description="Basic and acidic residues" evidence="1">
    <location>
        <begin position="1"/>
        <end position="13"/>
    </location>
</feature>
<sequence>MNDRLVSREREGEGADEQGTRMPKRRRSERDGARTLERRRQQHLYLVFDDWHSGYSIREVNLPSSGSGDGAGAEQPLPQAFLRILIVVIYPGVHQIAPIIDVRERSVAFGPGPNFPACPFFILVGDDKLLAMDKPSDLSWEKLPIQPFNRLHVSSYAVQPDGPIHLVSTKNGATAATFAFDVKECAWKLHGEWALPFTGCGHYEPSLEAFVGISKDPETLGYLYSCPATSTGTGDTGDRRLCPSPKMKRSKENVYSKNPAERHVSATLVYMRRGKYCLVECVSIDDDGADQELPQRSRCMYRLMTFSLRYDMEGDLKLKHCRVCCYSLQPASRSN</sequence>
<dbReference type="InterPro" id="IPR012871">
    <property type="entry name" value="DUF1668_ORYSA"/>
</dbReference>
<evidence type="ECO:0000313" key="2">
    <source>
        <dbReference type="EMBL" id="RCV45944.1"/>
    </source>
</evidence>
<name>A0A368SU85_SETIT</name>
<evidence type="ECO:0000256" key="1">
    <source>
        <dbReference type="SAM" id="MobiDB-lite"/>
    </source>
</evidence>
<reference evidence="2" key="1">
    <citation type="journal article" date="2012" name="Nat. Biotechnol.">
        <title>Reference genome sequence of the model plant Setaria.</title>
        <authorList>
            <person name="Bennetzen J.L."/>
            <person name="Schmutz J."/>
            <person name="Wang H."/>
            <person name="Percifield R."/>
            <person name="Hawkins J."/>
            <person name="Pontaroli A.C."/>
            <person name="Estep M."/>
            <person name="Feng L."/>
            <person name="Vaughn J.N."/>
            <person name="Grimwood J."/>
            <person name="Jenkins J."/>
            <person name="Barry K."/>
            <person name="Lindquist E."/>
            <person name="Hellsten U."/>
            <person name="Deshpande S."/>
            <person name="Wang X."/>
            <person name="Wu X."/>
            <person name="Mitros T."/>
            <person name="Triplett J."/>
            <person name="Yang X."/>
            <person name="Ye C.Y."/>
            <person name="Mauro-Herrera M."/>
            <person name="Wang L."/>
            <person name="Li P."/>
            <person name="Sharma M."/>
            <person name="Sharma R."/>
            <person name="Ronald P.C."/>
            <person name="Panaud O."/>
            <person name="Kellogg E.A."/>
            <person name="Brutnell T.P."/>
            <person name="Doust A.N."/>
            <person name="Tuskan G.A."/>
            <person name="Rokhsar D."/>
            <person name="Devos K.M."/>
        </authorList>
    </citation>
    <scope>NUCLEOTIDE SEQUENCE [LARGE SCALE GENOMIC DNA]</scope>
    <source>
        <strain evidence="2">Yugu1</strain>
    </source>
</reference>
<accession>A0A368SU85</accession>
<dbReference type="Pfam" id="PF07893">
    <property type="entry name" value="DUF1668"/>
    <property type="match status" value="1"/>
</dbReference>